<accession>A0A4Q9VHB4</accession>
<keyword evidence="1" id="KW-0812">Transmembrane</keyword>
<keyword evidence="1" id="KW-1133">Transmembrane helix</keyword>
<dbReference type="AlphaFoldDB" id="A0A4Q9VHB4"/>
<name>A0A4Q9VHB4_9HYPH</name>
<keyword evidence="1" id="KW-0472">Membrane</keyword>
<dbReference type="EMBL" id="SJFN01000033">
    <property type="protein sequence ID" value="TBW34508.1"/>
    <property type="molecule type" value="Genomic_DNA"/>
</dbReference>
<evidence type="ECO:0000313" key="2">
    <source>
        <dbReference type="EMBL" id="TBW34508.1"/>
    </source>
</evidence>
<comment type="caution">
    <text evidence="2">The sequence shown here is derived from an EMBL/GenBank/DDBJ whole genome shotgun (WGS) entry which is preliminary data.</text>
</comment>
<evidence type="ECO:0000313" key="3">
    <source>
        <dbReference type="Proteomes" id="UP000292781"/>
    </source>
</evidence>
<reference evidence="2 3" key="1">
    <citation type="submission" date="2019-02" db="EMBL/GenBank/DDBJ databases">
        <title>Siculibacillus lacustris gen. nov., sp. nov., a new rosette-forming bacterium isolated from a freshwater crater lake (Lake St. Ana, Romania).</title>
        <authorList>
            <person name="Felfoldi T."/>
            <person name="Marton Z."/>
            <person name="Szabo A."/>
            <person name="Mentes A."/>
            <person name="Boka K."/>
            <person name="Marialigeti K."/>
            <person name="Mathe I."/>
            <person name="Koncz M."/>
            <person name="Schumann P."/>
            <person name="Toth E."/>
        </authorList>
    </citation>
    <scope>NUCLEOTIDE SEQUENCE [LARGE SCALE GENOMIC DNA]</scope>
    <source>
        <strain evidence="2 3">SA-279</strain>
    </source>
</reference>
<evidence type="ECO:0000256" key="1">
    <source>
        <dbReference type="SAM" id="Phobius"/>
    </source>
</evidence>
<protein>
    <submittedName>
        <fullName evidence="2">Uncharacterized protein</fullName>
    </submittedName>
</protein>
<dbReference type="Proteomes" id="UP000292781">
    <property type="component" value="Unassembled WGS sequence"/>
</dbReference>
<organism evidence="2 3">
    <name type="scientific">Siculibacillus lacustris</name>
    <dbReference type="NCBI Taxonomy" id="1549641"/>
    <lineage>
        <taxon>Bacteria</taxon>
        <taxon>Pseudomonadati</taxon>
        <taxon>Pseudomonadota</taxon>
        <taxon>Alphaproteobacteria</taxon>
        <taxon>Hyphomicrobiales</taxon>
        <taxon>Ancalomicrobiaceae</taxon>
        <taxon>Siculibacillus</taxon>
    </lineage>
</organism>
<proteinExistence type="predicted"/>
<sequence>MAVRDDDRSFDDADAPPAPRLDTGRVLRIAAVVVVALGGWAWGAWQHFVVLPRSADIARIGTALDLVDRFVDTPAHVAYVQLADDMKPWWDQIDDLQRRIQAEGDDGVRDGLIAERDASLVAFVREHRLGDKIDLLIGSFDEFTRCLDTARCDEDTIARAISIDVKRIYRTYRPYILHRRGDGRPEDRDYGHHLEDLYFRLVG</sequence>
<gene>
    <name evidence="2" type="ORF">EYW49_18145</name>
</gene>
<keyword evidence="3" id="KW-1185">Reference proteome</keyword>
<dbReference type="RefSeq" id="WP_131311046.1">
    <property type="nucleotide sequence ID" value="NZ_SJFN01000033.1"/>
</dbReference>
<feature type="transmembrane region" description="Helical" evidence="1">
    <location>
        <begin position="26"/>
        <end position="45"/>
    </location>
</feature>